<dbReference type="Proteomes" id="UP000224130">
    <property type="component" value="Unassembled WGS sequence"/>
</dbReference>
<sequence>MNAQQEARDRTGERGASKSGPRAASSYGNARRQGRPTAKKAPTDGHFVSLVVAAELVGVSVKTLRRRIAAHVLPAYRLGGGRAIRVNLGEVRDALLIPYDEA</sequence>
<dbReference type="InterPro" id="IPR041657">
    <property type="entry name" value="HTH_17"/>
</dbReference>
<evidence type="ECO:0000259" key="2">
    <source>
        <dbReference type="Pfam" id="PF12728"/>
    </source>
</evidence>
<feature type="compositionally biased region" description="Basic and acidic residues" evidence="1">
    <location>
        <begin position="1"/>
        <end position="16"/>
    </location>
</feature>
<dbReference type="Pfam" id="PF12728">
    <property type="entry name" value="HTH_17"/>
    <property type="match status" value="1"/>
</dbReference>
<feature type="domain" description="Helix-turn-helix" evidence="2">
    <location>
        <begin position="53"/>
        <end position="93"/>
    </location>
</feature>
<gene>
    <name evidence="3" type="ORF">ATJ88_2510</name>
</gene>
<dbReference type="InterPro" id="IPR010093">
    <property type="entry name" value="SinI_DNA-bd"/>
</dbReference>
<dbReference type="GO" id="GO:0003677">
    <property type="term" value="F:DNA binding"/>
    <property type="evidence" value="ECO:0007669"/>
    <property type="project" value="InterPro"/>
</dbReference>
<feature type="region of interest" description="Disordered" evidence="1">
    <location>
        <begin position="1"/>
        <end position="44"/>
    </location>
</feature>
<dbReference type="AlphaFoldDB" id="A0A2A9EZW5"/>
<dbReference type="EMBL" id="PDJJ01000001">
    <property type="protein sequence ID" value="PFG43800.1"/>
    <property type="molecule type" value="Genomic_DNA"/>
</dbReference>
<evidence type="ECO:0000313" key="3">
    <source>
        <dbReference type="EMBL" id="PFG43800.1"/>
    </source>
</evidence>
<evidence type="ECO:0000256" key="1">
    <source>
        <dbReference type="SAM" id="MobiDB-lite"/>
    </source>
</evidence>
<proteinExistence type="predicted"/>
<dbReference type="SUPFAM" id="SSF46955">
    <property type="entry name" value="Putative DNA-binding domain"/>
    <property type="match status" value="1"/>
</dbReference>
<name>A0A2A9EZW5_9MICO</name>
<accession>A0A2A9EZW5</accession>
<dbReference type="NCBIfam" id="TIGR01764">
    <property type="entry name" value="excise"/>
    <property type="match status" value="1"/>
</dbReference>
<evidence type="ECO:0000313" key="4">
    <source>
        <dbReference type="Proteomes" id="UP000224130"/>
    </source>
</evidence>
<comment type="caution">
    <text evidence="3">The sequence shown here is derived from an EMBL/GenBank/DDBJ whole genome shotgun (WGS) entry which is preliminary data.</text>
</comment>
<organism evidence="3 4">
    <name type="scientific">Isoptericola jiangsuensis</name>
    <dbReference type="NCBI Taxonomy" id="548579"/>
    <lineage>
        <taxon>Bacteria</taxon>
        <taxon>Bacillati</taxon>
        <taxon>Actinomycetota</taxon>
        <taxon>Actinomycetes</taxon>
        <taxon>Micrococcales</taxon>
        <taxon>Promicromonosporaceae</taxon>
        <taxon>Isoptericola</taxon>
    </lineage>
</organism>
<reference evidence="3 4" key="1">
    <citation type="submission" date="2017-10" db="EMBL/GenBank/DDBJ databases">
        <title>Sequencing the genomes of 1000 actinobacteria strains.</title>
        <authorList>
            <person name="Klenk H.-P."/>
        </authorList>
    </citation>
    <scope>NUCLEOTIDE SEQUENCE [LARGE SCALE GENOMIC DNA]</scope>
    <source>
        <strain evidence="3 4">DSM 21863</strain>
    </source>
</reference>
<dbReference type="InterPro" id="IPR009061">
    <property type="entry name" value="DNA-bd_dom_put_sf"/>
</dbReference>
<protein>
    <submittedName>
        <fullName evidence="3">Excisionase family DNA binding protein</fullName>
    </submittedName>
</protein>
<keyword evidence="4" id="KW-1185">Reference proteome</keyword>